<dbReference type="PANTHER" id="PTHR10869:SF226">
    <property type="entry name" value="PROLYL 4-HYDROXYLASE ALPHA SUBUNIT DOMAIN-CONTAINING PROTEIN"/>
    <property type="match status" value="1"/>
</dbReference>
<evidence type="ECO:0000256" key="2">
    <source>
        <dbReference type="ARBA" id="ARBA00022723"/>
    </source>
</evidence>
<comment type="cofactor">
    <cofactor evidence="1">
        <name>L-ascorbate</name>
        <dbReference type="ChEBI" id="CHEBI:38290"/>
    </cofactor>
</comment>
<dbReference type="GO" id="GO:0051213">
    <property type="term" value="F:dioxygenase activity"/>
    <property type="evidence" value="ECO:0007669"/>
    <property type="project" value="UniProtKB-KW"/>
</dbReference>
<dbReference type="InterPro" id="IPR045054">
    <property type="entry name" value="P4HA-like"/>
</dbReference>
<feature type="transmembrane region" description="Helical" evidence="7">
    <location>
        <begin position="54"/>
        <end position="74"/>
    </location>
</feature>
<evidence type="ECO:0000256" key="6">
    <source>
        <dbReference type="SAM" id="MobiDB-lite"/>
    </source>
</evidence>
<keyword evidence="7" id="KW-0472">Membrane</keyword>
<keyword evidence="3" id="KW-0223">Dioxygenase</keyword>
<evidence type="ECO:0000313" key="10">
    <source>
        <dbReference type="Proteomes" id="UP001530315"/>
    </source>
</evidence>
<dbReference type="PANTHER" id="PTHR10869">
    <property type="entry name" value="PROLYL 4-HYDROXYLASE ALPHA SUBUNIT"/>
    <property type="match status" value="1"/>
</dbReference>
<dbReference type="PROSITE" id="PS51471">
    <property type="entry name" value="FE2OG_OXY"/>
    <property type="match status" value="1"/>
</dbReference>
<evidence type="ECO:0000256" key="5">
    <source>
        <dbReference type="ARBA" id="ARBA00023004"/>
    </source>
</evidence>
<evidence type="ECO:0000256" key="4">
    <source>
        <dbReference type="ARBA" id="ARBA00023002"/>
    </source>
</evidence>
<feature type="region of interest" description="Disordered" evidence="6">
    <location>
        <begin position="112"/>
        <end position="144"/>
    </location>
</feature>
<dbReference type="Gene3D" id="2.60.120.620">
    <property type="entry name" value="q2cbj1_9rhob like domain"/>
    <property type="match status" value="1"/>
</dbReference>
<organism evidence="9 10">
    <name type="scientific">Stephanodiscus triporus</name>
    <dbReference type="NCBI Taxonomy" id="2934178"/>
    <lineage>
        <taxon>Eukaryota</taxon>
        <taxon>Sar</taxon>
        <taxon>Stramenopiles</taxon>
        <taxon>Ochrophyta</taxon>
        <taxon>Bacillariophyta</taxon>
        <taxon>Coscinodiscophyceae</taxon>
        <taxon>Thalassiosirophycidae</taxon>
        <taxon>Stephanodiscales</taxon>
        <taxon>Stephanodiscaceae</taxon>
        <taxon>Stephanodiscus</taxon>
    </lineage>
</organism>
<dbReference type="InterPro" id="IPR005123">
    <property type="entry name" value="Oxoglu/Fe-dep_dioxygenase_dom"/>
</dbReference>
<dbReference type="EMBL" id="JALLAZ020001574">
    <property type="protein sequence ID" value="KAL3772573.1"/>
    <property type="molecule type" value="Genomic_DNA"/>
</dbReference>
<protein>
    <recommendedName>
        <fullName evidence="8">Fe2OG dioxygenase domain-containing protein</fullName>
    </recommendedName>
</protein>
<name>A0ABD3N945_9STRA</name>
<dbReference type="InterPro" id="IPR006620">
    <property type="entry name" value="Pro_4_hyd_alph"/>
</dbReference>
<dbReference type="SMART" id="SM00702">
    <property type="entry name" value="P4Hc"/>
    <property type="match status" value="1"/>
</dbReference>
<dbReference type="AlphaFoldDB" id="A0ABD3N945"/>
<dbReference type="InterPro" id="IPR044862">
    <property type="entry name" value="Pro_4_hyd_alph_FE2OG_OXY"/>
</dbReference>
<keyword evidence="2" id="KW-0479">Metal-binding</keyword>
<evidence type="ECO:0000313" key="9">
    <source>
        <dbReference type="EMBL" id="KAL3772573.1"/>
    </source>
</evidence>
<sequence>MVVSFLPPHGSFFAAHRTPSCIMAAPTKGPKGKEIGKKTSHKVAAKSPAKKTSFSPFFLTSIPGIIIAIAAAVWTRGGGKDAIVIPNQSDVSPSQISSRKLLNPSPGSWTDGYYTTEAVPGQPNPSTHAILYPNGGGGEPESVSFSNDEEFLALGRLYNDLGQIVQSPMHFLNGTALYRGPVKPGTHFQWPAVRVGYKRPIPGLFGGDGKQIELETLTEPSTSDPRVFYVHNFLSVAEADEFIRFSTAEENPYKMAPSTGGTHKAWNQGGADARLTTRTSENAFDITTPNSFDVKRRAFQLLRMGDYMENLADGIQILRYQLGQAYVAHHDYFSVNQSDDHLWDPSVGGSNRFATIFLYLSDVEVGGETSFPKSERLTAEKSEELVKRLGEAPPLEKQKEFIKDAGLSEGSWEEKLTLACYAKFAVPPRRGDAILFYSQRPDGRLDVTSLHGACPVLKGTKWGANLWVWNACRYSQCKVDPLNPASELPETMKAPFPGGV</sequence>
<keyword evidence="7" id="KW-1133">Transmembrane helix</keyword>
<feature type="domain" description="Fe2OG dioxygenase" evidence="8">
    <location>
        <begin position="311"/>
        <end position="470"/>
    </location>
</feature>
<gene>
    <name evidence="9" type="ORF">ACHAW5_005316</name>
</gene>
<comment type="caution">
    <text evidence="9">The sequence shown here is derived from an EMBL/GenBank/DDBJ whole genome shotgun (WGS) entry which is preliminary data.</text>
</comment>
<reference evidence="9 10" key="1">
    <citation type="submission" date="2024-10" db="EMBL/GenBank/DDBJ databases">
        <title>Updated reference genomes for cyclostephanoid diatoms.</title>
        <authorList>
            <person name="Roberts W.R."/>
            <person name="Alverson A.J."/>
        </authorList>
    </citation>
    <scope>NUCLEOTIDE SEQUENCE [LARGE SCALE GENOMIC DNA]</scope>
    <source>
        <strain evidence="9 10">AJA276-08</strain>
    </source>
</reference>
<accession>A0ABD3N945</accession>
<evidence type="ECO:0000256" key="3">
    <source>
        <dbReference type="ARBA" id="ARBA00022964"/>
    </source>
</evidence>
<dbReference type="GO" id="GO:0046872">
    <property type="term" value="F:metal ion binding"/>
    <property type="evidence" value="ECO:0007669"/>
    <property type="project" value="UniProtKB-KW"/>
</dbReference>
<keyword evidence="7" id="KW-0812">Transmembrane</keyword>
<proteinExistence type="predicted"/>
<keyword evidence="4" id="KW-0560">Oxidoreductase</keyword>
<dbReference type="Pfam" id="PF13640">
    <property type="entry name" value="2OG-FeII_Oxy_3"/>
    <property type="match status" value="1"/>
</dbReference>
<evidence type="ECO:0000256" key="7">
    <source>
        <dbReference type="SAM" id="Phobius"/>
    </source>
</evidence>
<evidence type="ECO:0000256" key="1">
    <source>
        <dbReference type="ARBA" id="ARBA00001961"/>
    </source>
</evidence>
<dbReference type="Proteomes" id="UP001530315">
    <property type="component" value="Unassembled WGS sequence"/>
</dbReference>
<evidence type="ECO:0000259" key="8">
    <source>
        <dbReference type="PROSITE" id="PS51471"/>
    </source>
</evidence>
<keyword evidence="5" id="KW-0408">Iron</keyword>
<keyword evidence="10" id="KW-1185">Reference proteome</keyword>